<feature type="domain" description="AttH" evidence="2">
    <location>
        <begin position="64"/>
        <end position="235"/>
    </location>
</feature>
<keyword evidence="4" id="KW-1185">Reference proteome</keyword>
<evidence type="ECO:0000256" key="1">
    <source>
        <dbReference type="SAM" id="SignalP"/>
    </source>
</evidence>
<comment type="caution">
    <text evidence="3">The sequence shown here is derived from an EMBL/GenBank/DDBJ whole genome shotgun (WGS) entry which is preliminary data.</text>
</comment>
<dbReference type="InterPro" id="IPR010791">
    <property type="entry name" value="AttH_dom"/>
</dbReference>
<accession>A0A845HXR6</accession>
<dbReference type="Pfam" id="PF07143">
    <property type="entry name" value="CrtC"/>
    <property type="match status" value="1"/>
</dbReference>
<evidence type="ECO:0000313" key="3">
    <source>
        <dbReference type="EMBL" id="MYN45970.1"/>
    </source>
</evidence>
<proteinExistence type="predicted"/>
<organism evidence="3 4">
    <name type="scientific">Duganella fentianensis</name>
    <dbReference type="NCBI Taxonomy" id="2692177"/>
    <lineage>
        <taxon>Bacteria</taxon>
        <taxon>Pseudomonadati</taxon>
        <taxon>Pseudomonadota</taxon>
        <taxon>Betaproteobacteria</taxon>
        <taxon>Burkholderiales</taxon>
        <taxon>Oxalobacteraceae</taxon>
        <taxon>Telluria group</taxon>
        <taxon>Duganella</taxon>
    </lineage>
</organism>
<dbReference type="Gene3D" id="2.40.370.10">
    <property type="entry name" value="AttH-like domain"/>
    <property type="match status" value="2"/>
</dbReference>
<evidence type="ECO:0000313" key="4">
    <source>
        <dbReference type="Proteomes" id="UP000444316"/>
    </source>
</evidence>
<dbReference type="EMBL" id="WWCL01000002">
    <property type="protein sequence ID" value="MYN45970.1"/>
    <property type="molecule type" value="Genomic_DNA"/>
</dbReference>
<reference evidence="3" key="1">
    <citation type="submission" date="2019-12" db="EMBL/GenBank/DDBJ databases">
        <title>Novel species isolated from a subtropical stream in China.</title>
        <authorList>
            <person name="Lu H."/>
        </authorList>
    </citation>
    <scope>NUCLEOTIDE SEQUENCE [LARGE SCALE GENOMIC DNA]</scope>
    <source>
        <strain evidence="3">FT93W</strain>
    </source>
</reference>
<dbReference type="InterPro" id="IPR023374">
    <property type="entry name" value="AttH-like_dom_sf"/>
</dbReference>
<keyword evidence="1" id="KW-0732">Signal</keyword>
<feature type="signal peptide" evidence="1">
    <location>
        <begin position="1"/>
        <end position="33"/>
    </location>
</feature>
<name>A0A845HXR6_9BURK</name>
<evidence type="ECO:0000259" key="2">
    <source>
        <dbReference type="Pfam" id="PF07143"/>
    </source>
</evidence>
<dbReference type="PANTHER" id="PTHR38591">
    <property type="entry name" value="HYDROLASE"/>
    <property type="match status" value="1"/>
</dbReference>
<dbReference type="RefSeq" id="WP_161035503.1">
    <property type="nucleotide sequence ID" value="NZ_WWCL01000002.1"/>
</dbReference>
<dbReference type="AlphaFoldDB" id="A0A845HXR6"/>
<protein>
    <submittedName>
        <fullName evidence="3">Carotenoid 1,2-hydratase</fullName>
    </submittedName>
</protein>
<dbReference type="Pfam" id="PF17186">
    <property type="entry name" value="Lipocalin_9"/>
    <property type="match status" value="1"/>
</dbReference>
<gene>
    <name evidence="3" type="ORF">GTP23_13020</name>
</gene>
<dbReference type="PANTHER" id="PTHR38591:SF1">
    <property type="entry name" value="BLL1000 PROTEIN"/>
    <property type="match status" value="1"/>
</dbReference>
<dbReference type="SUPFAM" id="SSF159245">
    <property type="entry name" value="AttH-like"/>
    <property type="match status" value="1"/>
</dbReference>
<dbReference type="Proteomes" id="UP000444316">
    <property type="component" value="Unassembled WGS sequence"/>
</dbReference>
<feature type="chain" id="PRO_5033067244" evidence="1">
    <location>
        <begin position="34"/>
        <end position="373"/>
    </location>
</feature>
<sequence length="373" mass="40785">MASLLNLLAARLTRTLAYCALLIGASLCTTATAAAPEFLPVLPLTAGRALSFPADTGAHPDYKTEWWYATGWLKTPDGKPLGFQVTFFRSATSHDRANPSQFAPKQIIIGHAAIADPARGQLLHDQRNGREGFGLSYVKAGNTDIKLDDWSMQRQSDGSYRVLLNAASFQLDLTLAPTQPRLLQGEAGYSRKGKEPLAASYYYSEPQLRTTGYLTRAGQRVAVSGASWLDHEWSSQVLSADAAGWDWIGANLADGGALMAFQIRNKAGAKLWSHATWRDASGKITQFLPEQVSFAPLRHWRSPRTGASYPVATRLTTGSSVWQITPLMDDQELDSRRSTGAVYWEGAVTLERDGKPAGHAYLEMTGYTQAIKF</sequence>